<dbReference type="RefSeq" id="WP_007299763.1">
    <property type="nucleotide sequence ID" value="NZ_AJJH01000142.1"/>
</dbReference>
<name>I0WIZ7_RHOOP</name>
<protein>
    <submittedName>
        <fullName evidence="2">Uncharacterized protein</fullName>
    </submittedName>
</protein>
<dbReference type="Proteomes" id="UP000006447">
    <property type="component" value="Unassembled WGS sequence"/>
</dbReference>
<accession>I0WIZ7</accession>
<dbReference type="AlphaFoldDB" id="I0WIZ7"/>
<dbReference type="PATRIC" id="fig|101510.16.peg.8011"/>
<evidence type="ECO:0000313" key="3">
    <source>
        <dbReference type="Proteomes" id="UP000006447"/>
    </source>
</evidence>
<gene>
    <name evidence="2" type="ORF">W59_26581</name>
</gene>
<reference evidence="2 3" key="1">
    <citation type="journal article" date="2012" name="J. Bacteriol.">
        <title>Draft genome sequence of the nitrophenol-degrading actinomycete Rhodococcus imtechensis RKJ300.</title>
        <authorList>
            <person name="Vikram S."/>
            <person name="Kumar S."/>
            <person name="Subramanian S."/>
            <person name="Raghava G.P."/>
        </authorList>
    </citation>
    <scope>NUCLEOTIDE SEQUENCE [LARGE SCALE GENOMIC DNA]</scope>
    <source>
        <strain evidence="2 3">RKJ300</strain>
    </source>
</reference>
<feature type="compositionally biased region" description="Basic and acidic residues" evidence="1">
    <location>
        <begin position="24"/>
        <end position="37"/>
    </location>
</feature>
<evidence type="ECO:0000256" key="1">
    <source>
        <dbReference type="SAM" id="MobiDB-lite"/>
    </source>
</evidence>
<evidence type="ECO:0000313" key="2">
    <source>
        <dbReference type="EMBL" id="EID76363.1"/>
    </source>
</evidence>
<dbReference type="EMBL" id="AJJH01000142">
    <property type="protein sequence ID" value="EID76363.1"/>
    <property type="molecule type" value="Genomic_DNA"/>
</dbReference>
<feature type="compositionally biased region" description="Basic and acidic residues" evidence="1">
    <location>
        <begin position="54"/>
        <end position="66"/>
    </location>
</feature>
<comment type="caution">
    <text evidence="2">The sequence shown here is derived from an EMBL/GenBank/DDBJ whole genome shotgun (WGS) entry which is preliminary data.</text>
</comment>
<feature type="region of interest" description="Disordered" evidence="1">
    <location>
        <begin position="1"/>
        <end position="66"/>
    </location>
</feature>
<organism evidence="2 3">
    <name type="scientific">Rhodococcus opacus RKJ300 = JCM 13270</name>
    <dbReference type="NCBI Taxonomy" id="1165867"/>
    <lineage>
        <taxon>Bacteria</taxon>
        <taxon>Bacillati</taxon>
        <taxon>Actinomycetota</taxon>
        <taxon>Actinomycetes</taxon>
        <taxon>Mycobacteriales</taxon>
        <taxon>Nocardiaceae</taxon>
        <taxon>Rhodococcus</taxon>
    </lineage>
</organism>
<sequence>MVRARERKFTPRSASPHRPPIPRRSGERLIRTRDRPRPPTGAGLRSDPWPTPIRIEKSESEDPQRDKWAEQLLRSLDVAPEDTPVVIWHGEKVLRNPTNAELARIVGLPVPDSIPDADAATVSARL</sequence>
<proteinExistence type="predicted"/>